<feature type="transmembrane region" description="Helical" evidence="1">
    <location>
        <begin position="85"/>
        <end position="109"/>
    </location>
</feature>
<dbReference type="InterPro" id="IPR006696">
    <property type="entry name" value="DUF423"/>
</dbReference>
<feature type="transmembrane region" description="Helical" evidence="1">
    <location>
        <begin position="60"/>
        <end position="78"/>
    </location>
</feature>
<comment type="caution">
    <text evidence="2">The sequence shown here is derived from an EMBL/GenBank/DDBJ whole genome shotgun (WGS) entry which is preliminary data.</text>
</comment>
<reference evidence="2 3" key="2">
    <citation type="submission" date="2019-02" db="EMBL/GenBank/DDBJ databases">
        <title>'Lichenibacterium ramalinii' gen. nov. sp. nov., 'Lichenibacterium minor' gen. nov. sp. nov.</title>
        <authorList>
            <person name="Pankratov T."/>
        </authorList>
    </citation>
    <scope>NUCLEOTIDE SEQUENCE [LARGE SCALE GENOMIC DNA]</scope>
    <source>
        <strain evidence="2 3">RmlP026</strain>
    </source>
</reference>
<reference evidence="2 3" key="1">
    <citation type="submission" date="2018-12" db="EMBL/GenBank/DDBJ databases">
        <authorList>
            <person name="Grouzdev D.S."/>
            <person name="Krutkina M.S."/>
        </authorList>
    </citation>
    <scope>NUCLEOTIDE SEQUENCE [LARGE SCALE GENOMIC DNA]</scope>
    <source>
        <strain evidence="2 3">RmlP026</strain>
    </source>
</reference>
<sequence>MLDRPIASQDAPSGPARRLLPGVILAFVGIAGLLGASGVAVGAAGAHRGGGDLARTSSEFLLVHAAAIVAGACVAPALGRISVLVVTALGLLAVGAALFGGELAVAALFDWRPVPLAAPTGGLCLIAGWLCLSACAVVAGTRRR</sequence>
<dbReference type="RefSeq" id="WP_129226674.1">
    <property type="nucleotide sequence ID" value="NZ_QYBB01000011.1"/>
</dbReference>
<keyword evidence="1" id="KW-1133">Transmembrane helix</keyword>
<feature type="transmembrane region" description="Helical" evidence="1">
    <location>
        <begin position="20"/>
        <end position="40"/>
    </location>
</feature>
<evidence type="ECO:0000313" key="3">
    <source>
        <dbReference type="Proteomes" id="UP000290759"/>
    </source>
</evidence>
<proteinExistence type="predicted"/>
<evidence type="ECO:0000256" key="1">
    <source>
        <dbReference type="SAM" id="Phobius"/>
    </source>
</evidence>
<keyword evidence="1" id="KW-0812">Transmembrane</keyword>
<accession>A0A4Q2U9K2</accession>
<name>A0A4Q2U9K2_9HYPH</name>
<keyword evidence="1" id="KW-0472">Membrane</keyword>
<dbReference type="AlphaFoldDB" id="A0A4Q2U9K2"/>
<dbReference type="Pfam" id="PF04241">
    <property type="entry name" value="DUF423"/>
    <property type="match status" value="1"/>
</dbReference>
<gene>
    <name evidence="2" type="ORF">D3273_11625</name>
</gene>
<evidence type="ECO:0000313" key="2">
    <source>
        <dbReference type="EMBL" id="RYC31777.1"/>
    </source>
</evidence>
<feature type="transmembrane region" description="Helical" evidence="1">
    <location>
        <begin position="115"/>
        <end position="139"/>
    </location>
</feature>
<dbReference type="Proteomes" id="UP000290759">
    <property type="component" value="Unassembled WGS sequence"/>
</dbReference>
<keyword evidence="3" id="KW-1185">Reference proteome</keyword>
<dbReference type="EMBL" id="QYBB01000011">
    <property type="protein sequence ID" value="RYC31777.1"/>
    <property type="molecule type" value="Genomic_DNA"/>
</dbReference>
<organism evidence="2 3">
    <name type="scientific">Lichenibacterium minor</name>
    <dbReference type="NCBI Taxonomy" id="2316528"/>
    <lineage>
        <taxon>Bacteria</taxon>
        <taxon>Pseudomonadati</taxon>
        <taxon>Pseudomonadota</taxon>
        <taxon>Alphaproteobacteria</taxon>
        <taxon>Hyphomicrobiales</taxon>
        <taxon>Lichenihabitantaceae</taxon>
        <taxon>Lichenibacterium</taxon>
    </lineage>
</organism>
<protein>
    <submittedName>
        <fullName evidence="2">DUF423 domain-containing protein</fullName>
    </submittedName>
</protein>